<keyword evidence="4" id="KW-0067">ATP-binding</keyword>
<organism evidence="6 7">
    <name type="scientific">Enterovibrio norvegicus FF-454</name>
    <dbReference type="NCBI Taxonomy" id="1185651"/>
    <lineage>
        <taxon>Bacteria</taxon>
        <taxon>Pseudomonadati</taxon>
        <taxon>Pseudomonadota</taxon>
        <taxon>Gammaproteobacteria</taxon>
        <taxon>Vibrionales</taxon>
        <taxon>Vibrionaceae</taxon>
        <taxon>Enterovibrio</taxon>
    </lineage>
</organism>
<dbReference type="PROSITE" id="PS50893">
    <property type="entry name" value="ABC_TRANSPORTER_2"/>
    <property type="match status" value="1"/>
</dbReference>
<gene>
    <name evidence="6" type="ORF">A1OK_09635</name>
</gene>
<name>A0A1E5C7X7_9GAMM</name>
<dbReference type="Gene3D" id="3.40.50.300">
    <property type="entry name" value="P-loop containing nucleotide triphosphate hydrolases"/>
    <property type="match status" value="1"/>
</dbReference>
<dbReference type="AlphaFoldDB" id="A0A1E5C7X7"/>
<dbReference type="PANTHER" id="PTHR42788">
    <property type="entry name" value="TAURINE IMPORT ATP-BINDING PROTEIN-RELATED"/>
    <property type="match status" value="1"/>
</dbReference>
<dbReference type="InterPro" id="IPR003593">
    <property type="entry name" value="AAA+_ATPase"/>
</dbReference>
<protein>
    <submittedName>
        <fullName evidence="6">ABC transporter</fullName>
    </submittedName>
</protein>
<keyword evidence="2" id="KW-0813">Transport</keyword>
<accession>A0A1E5C7X7</accession>
<reference evidence="6 7" key="1">
    <citation type="journal article" date="2012" name="Science">
        <title>Ecological populations of bacteria act as socially cohesive units of antibiotic production and resistance.</title>
        <authorList>
            <person name="Cordero O.X."/>
            <person name="Wildschutte H."/>
            <person name="Kirkup B."/>
            <person name="Proehl S."/>
            <person name="Ngo L."/>
            <person name="Hussain F."/>
            <person name="Le Roux F."/>
            <person name="Mincer T."/>
            <person name="Polz M.F."/>
        </authorList>
    </citation>
    <scope>NUCLEOTIDE SEQUENCE [LARGE SCALE GENOMIC DNA]</scope>
    <source>
        <strain evidence="6 7">FF-454</strain>
    </source>
</reference>
<dbReference type="InterPro" id="IPR003439">
    <property type="entry name" value="ABC_transporter-like_ATP-bd"/>
</dbReference>
<dbReference type="GO" id="GO:0005524">
    <property type="term" value="F:ATP binding"/>
    <property type="evidence" value="ECO:0007669"/>
    <property type="project" value="UniProtKB-KW"/>
</dbReference>
<comment type="similarity">
    <text evidence="1">Belongs to the ABC transporter superfamily.</text>
</comment>
<evidence type="ECO:0000313" key="6">
    <source>
        <dbReference type="EMBL" id="OEE61608.1"/>
    </source>
</evidence>
<evidence type="ECO:0000256" key="4">
    <source>
        <dbReference type="ARBA" id="ARBA00022840"/>
    </source>
</evidence>
<evidence type="ECO:0000256" key="2">
    <source>
        <dbReference type="ARBA" id="ARBA00022448"/>
    </source>
</evidence>
<proteinExistence type="inferred from homology"/>
<dbReference type="SMART" id="SM00382">
    <property type="entry name" value="AAA"/>
    <property type="match status" value="1"/>
</dbReference>
<dbReference type="InterPro" id="IPR017871">
    <property type="entry name" value="ABC_transporter-like_CS"/>
</dbReference>
<evidence type="ECO:0000313" key="7">
    <source>
        <dbReference type="Proteomes" id="UP000095039"/>
    </source>
</evidence>
<comment type="caution">
    <text evidence="6">The sequence shown here is derived from an EMBL/GenBank/DDBJ whole genome shotgun (WGS) entry which is preliminary data.</text>
</comment>
<dbReference type="InterPro" id="IPR050166">
    <property type="entry name" value="ABC_transporter_ATP-bind"/>
</dbReference>
<dbReference type="RefSeq" id="WP_016960015.1">
    <property type="nucleotide sequence ID" value="NZ_AJWN02000046.1"/>
</dbReference>
<keyword evidence="3" id="KW-0547">Nucleotide-binding</keyword>
<sequence length="253" mass="27883">MISIALNIQSKRYKQDELVIADLNGNIKAGKITAIVGPSGCGKSTLLNMIAGLETSQPNEISFSNLQSAQPRVGYIFQAPRLMPWLTAKENLALVCGKDNPSISETLDAMGILDKQNAYPAELSGGMQKRVSIARAFVYNPDLLLLDEPFTSLDAPTADQLRQQLLAMWERHQSTMVFVTHDLREAISLADEIWFLSRSPTTVIHTLPITQPPARLLVDKQGRQQIDHVTTKLMDEHPNLLSGLTGNTPSQPE</sequence>
<evidence type="ECO:0000256" key="1">
    <source>
        <dbReference type="ARBA" id="ARBA00005417"/>
    </source>
</evidence>
<dbReference type="Proteomes" id="UP000095039">
    <property type="component" value="Unassembled WGS sequence"/>
</dbReference>
<evidence type="ECO:0000259" key="5">
    <source>
        <dbReference type="PROSITE" id="PS50893"/>
    </source>
</evidence>
<dbReference type="PANTHER" id="PTHR42788:SF19">
    <property type="entry name" value="ALIPHATIC SULFONATES IMPORT ATP-BINDING PROTEIN SSUB 2"/>
    <property type="match status" value="1"/>
</dbReference>
<keyword evidence="7" id="KW-1185">Reference proteome</keyword>
<dbReference type="SUPFAM" id="SSF52540">
    <property type="entry name" value="P-loop containing nucleoside triphosphate hydrolases"/>
    <property type="match status" value="1"/>
</dbReference>
<feature type="domain" description="ABC transporter" evidence="5">
    <location>
        <begin position="4"/>
        <end position="223"/>
    </location>
</feature>
<dbReference type="GO" id="GO:0016887">
    <property type="term" value="F:ATP hydrolysis activity"/>
    <property type="evidence" value="ECO:0007669"/>
    <property type="project" value="InterPro"/>
</dbReference>
<dbReference type="InterPro" id="IPR027417">
    <property type="entry name" value="P-loop_NTPase"/>
</dbReference>
<dbReference type="Pfam" id="PF00005">
    <property type="entry name" value="ABC_tran"/>
    <property type="match status" value="1"/>
</dbReference>
<dbReference type="EMBL" id="AJWN02000046">
    <property type="protein sequence ID" value="OEE61608.1"/>
    <property type="molecule type" value="Genomic_DNA"/>
</dbReference>
<dbReference type="PROSITE" id="PS00211">
    <property type="entry name" value="ABC_TRANSPORTER_1"/>
    <property type="match status" value="1"/>
</dbReference>
<evidence type="ECO:0000256" key="3">
    <source>
        <dbReference type="ARBA" id="ARBA00022741"/>
    </source>
</evidence>